<proteinExistence type="predicted"/>
<evidence type="ECO:0000256" key="4">
    <source>
        <dbReference type="ARBA" id="ARBA00022605"/>
    </source>
</evidence>
<comment type="catalytic activity">
    <reaction evidence="1">
        <text>1-(5-phospho-beta-D-ribosyl)-5'-AMP + H2O = 1-(5-phospho-beta-D-ribosyl)-5-[(5-phospho-beta-D-ribosylamino)methylideneamino]imidazole-4-carboxamide</text>
        <dbReference type="Rhea" id="RHEA:20049"/>
        <dbReference type="ChEBI" id="CHEBI:15377"/>
        <dbReference type="ChEBI" id="CHEBI:58435"/>
        <dbReference type="ChEBI" id="CHEBI:59457"/>
        <dbReference type="EC" id="3.5.4.19"/>
    </reaction>
</comment>
<dbReference type="AlphaFoldDB" id="A0A6B2LX87"/>
<dbReference type="GO" id="GO:0004635">
    <property type="term" value="F:phosphoribosyl-AMP cyclohydrolase activity"/>
    <property type="evidence" value="ECO:0007669"/>
    <property type="project" value="UniProtKB-EC"/>
</dbReference>
<comment type="pathway">
    <text evidence="2">Amino-acid biosynthesis; L-histidine biosynthesis; L-histidine from 5-phospho-alpha-D-ribose 1-diphosphate: step 3/9.</text>
</comment>
<name>A0A6B2LX87_9BACT</name>
<protein>
    <recommendedName>
        <fullName evidence="3">phosphoribosyl-AMP cyclohydrolase</fullName>
        <ecNumber evidence="3">3.5.4.19</ecNumber>
    </recommendedName>
</protein>
<dbReference type="Proteomes" id="UP000478417">
    <property type="component" value="Unassembled WGS sequence"/>
</dbReference>
<dbReference type="SUPFAM" id="SSF141734">
    <property type="entry name" value="HisI-like"/>
    <property type="match status" value="1"/>
</dbReference>
<dbReference type="InterPro" id="IPR002496">
    <property type="entry name" value="PRib_AMP_CycHydrolase_dom"/>
</dbReference>
<comment type="caution">
    <text evidence="8">The sequence shown here is derived from an EMBL/GenBank/DDBJ whole genome shotgun (WGS) entry which is preliminary data.</text>
</comment>
<evidence type="ECO:0000256" key="3">
    <source>
        <dbReference type="ARBA" id="ARBA00012721"/>
    </source>
</evidence>
<dbReference type="UniPathway" id="UPA00031">
    <property type="reaction ID" value="UER00008"/>
</dbReference>
<feature type="domain" description="Phosphoribosyl-AMP cyclohydrolase" evidence="7">
    <location>
        <begin position="43"/>
        <end position="112"/>
    </location>
</feature>
<dbReference type="RefSeq" id="WP_163961918.1">
    <property type="nucleotide sequence ID" value="NZ_JAAGNX010000001.1"/>
</dbReference>
<gene>
    <name evidence="8" type="ORF">G0Q06_01900</name>
</gene>
<evidence type="ECO:0000256" key="5">
    <source>
        <dbReference type="ARBA" id="ARBA00022801"/>
    </source>
</evidence>
<sequence length="148" mass="16375">MSREIEEGTPLKLDFTKIGKVAESVPGVIPAVAQDIETGLVLMVGYVNEQALRTALEKKVAVFWSTSRDELWIKGATSGDTLELIEARVNCEQNSILYLVRPKGEGACHTQSPDGISRISCYYRVIDEGELRHAPYQPIWQGHDSTQG</sequence>
<dbReference type="EC" id="3.5.4.19" evidence="3"/>
<evidence type="ECO:0000313" key="9">
    <source>
        <dbReference type="Proteomes" id="UP000478417"/>
    </source>
</evidence>
<evidence type="ECO:0000256" key="2">
    <source>
        <dbReference type="ARBA" id="ARBA00005169"/>
    </source>
</evidence>
<keyword evidence="5 8" id="KW-0378">Hydrolase</keyword>
<accession>A0A6B2LX87</accession>
<evidence type="ECO:0000259" key="7">
    <source>
        <dbReference type="Pfam" id="PF01502"/>
    </source>
</evidence>
<keyword evidence="9" id="KW-1185">Reference proteome</keyword>
<dbReference type="PANTHER" id="PTHR42945:SF1">
    <property type="entry name" value="HISTIDINE BIOSYNTHESIS BIFUNCTIONAL PROTEIN HIS7"/>
    <property type="match status" value="1"/>
</dbReference>
<evidence type="ECO:0000256" key="1">
    <source>
        <dbReference type="ARBA" id="ARBA00000024"/>
    </source>
</evidence>
<dbReference type="GO" id="GO:0000105">
    <property type="term" value="P:L-histidine biosynthetic process"/>
    <property type="evidence" value="ECO:0007669"/>
    <property type="project" value="UniProtKB-UniPathway"/>
</dbReference>
<dbReference type="Gene3D" id="3.10.20.810">
    <property type="entry name" value="Phosphoribosyl-AMP cyclohydrolase"/>
    <property type="match status" value="1"/>
</dbReference>
<keyword evidence="6" id="KW-0368">Histidine biosynthesis</keyword>
<dbReference type="PANTHER" id="PTHR42945">
    <property type="entry name" value="HISTIDINE BIOSYNTHESIS BIFUNCTIONAL PROTEIN"/>
    <property type="match status" value="1"/>
</dbReference>
<evidence type="ECO:0000256" key="6">
    <source>
        <dbReference type="ARBA" id="ARBA00023102"/>
    </source>
</evidence>
<dbReference type="InterPro" id="IPR038019">
    <property type="entry name" value="PRib_AMP_CycHydrolase_sf"/>
</dbReference>
<dbReference type="Pfam" id="PF01502">
    <property type="entry name" value="PRA-CH"/>
    <property type="match status" value="1"/>
</dbReference>
<evidence type="ECO:0000313" key="8">
    <source>
        <dbReference type="EMBL" id="NDV61198.1"/>
    </source>
</evidence>
<keyword evidence="4" id="KW-0028">Amino-acid biosynthesis</keyword>
<organism evidence="8 9">
    <name type="scientific">Oceanipulchritudo coccoides</name>
    <dbReference type="NCBI Taxonomy" id="2706888"/>
    <lineage>
        <taxon>Bacteria</taxon>
        <taxon>Pseudomonadati</taxon>
        <taxon>Verrucomicrobiota</taxon>
        <taxon>Opitutia</taxon>
        <taxon>Puniceicoccales</taxon>
        <taxon>Oceanipulchritudinaceae</taxon>
        <taxon>Oceanipulchritudo</taxon>
    </lineage>
</organism>
<reference evidence="8 9" key="1">
    <citation type="submission" date="2020-02" db="EMBL/GenBank/DDBJ databases">
        <title>Albibacoteraceae fam. nov., the first described family within the subdivision 4 Verrucomicrobia.</title>
        <authorList>
            <person name="Xi F."/>
        </authorList>
    </citation>
    <scope>NUCLEOTIDE SEQUENCE [LARGE SCALE GENOMIC DNA]</scope>
    <source>
        <strain evidence="8 9">CK1056</strain>
    </source>
</reference>
<dbReference type="EMBL" id="JAAGNX010000001">
    <property type="protein sequence ID" value="NDV61198.1"/>
    <property type="molecule type" value="Genomic_DNA"/>
</dbReference>